<accession>A0ABP1S145</accession>
<proteinExistence type="predicted"/>
<name>A0ABP1S145_9HEXA</name>
<evidence type="ECO:0000313" key="2">
    <source>
        <dbReference type="Proteomes" id="UP001642540"/>
    </source>
</evidence>
<dbReference type="EMBL" id="CAXLJM020000141">
    <property type="protein sequence ID" value="CAL8140909.1"/>
    <property type="molecule type" value="Genomic_DNA"/>
</dbReference>
<keyword evidence="2" id="KW-1185">Reference proteome</keyword>
<sequence length="158" mass="18271">MRLSSMELADENFRQLVTNFGHHVKALTIIIRRTSTEEFGRNLAFFPNLERISVYRGDFIENKNYGVCHPDPSFFPRLPMLTRLKFSPALVTPKDFKLLSQVEWPLEHLSMLNWGAPPLNEQFLGMLNSFSETLKTLKLDRVRLEPNFDLAAKLCSSI</sequence>
<dbReference type="Proteomes" id="UP001642540">
    <property type="component" value="Unassembled WGS sequence"/>
</dbReference>
<dbReference type="SUPFAM" id="SSF52047">
    <property type="entry name" value="RNI-like"/>
    <property type="match status" value="1"/>
</dbReference>
<gene>
    <name evidence="1" type="ORF">ODALV1_LOCUS28483</name>
</gene>
<evidence type="ECO:0000313" key="1">
    <source>
        <dbReference type="EMBL" id="CAL8140909.1"/>
    </source>
</evidence>
<reference evidence="1 2" key="1">
    <citation type="submission" date="2024-08" db="EMBL/GenBank/DDBJ databases">
        <authorList>
            <person name="Cucini C."/>
            <person name="Frati F."/>
        </authorList>
    </citation>
    <scope>NUCLEOTIDE SEQUENCE [LARGE SCALE GENOMIC DNA]</scope>
</reference>
<protein>
    <submittedName>
        <fullName evidence="1">Uncharacterized protein</fullName>
    </submittedName>
</protein>
<organism evidence="1 2">
    <name type="scientific">Orchesella dallaii</name>
    <dbReference type="NCBI Taxonomy" id="48710"/>
    <lineage>
        <taxon>Eukaryota</taxon>
        <taxon>Metazoa</taxon>
        <taxon>Ecdysozoa</taxon>
        <taxon>Arthropoda</taxon>
        <taxon>Hexapoda</taxon>
        <taxon>Collembola</taxon>
        <taxon>Entomobryomorpha</taxon>
        <taxon>Entomobryoidea</taxon>
        <taxon>Orchesellidae</taxon>
        <taxon>Orchesellinae</taxon>
        <taxon>Orchesella</taxon>
    </lineage>
</organism>
<comment type="caution">
    <text evidence="1">The sequence shown here is derived from an EMBL/GenBank/DDBJ whole genome shotgun (WGS) entry which is preliminary data.</text>
</comment>